<keyword evidence="2 7" id="KW-0813">Transport</keyword>
<dbReference type="AlphaFoldDB" id="A0A523W7G9"/>
<keyword evidence="3" id="KW-1003">Cell membrane</keyword>
<comment type="similarity">
    <text evidence="7">Belongs to the binding-protein-dependent transport system permease family.</text>
</comment>
<feature type="transmembrane region" description="Helical" evidence="7">
    <location>
        <begin position="112"/>
        <end position="133"/>
    </location>
</feature>
<dbReference type="CDD" id="cd06261">
    <property type="entry name" value="TM_PBP2"/>
    <property type="match status" value="1"/>
</dbReference>
<keyword evidence="6 7" id="KW-0472">Membrane</keyword>
<evidence type="ECO:0000313" key="10">
    <source>
        <dbReference type="Proteomes" id="UP000319130"/>
    </source>
</evidence>
<comment type="caution">
    <text evidence="9">The sequence shown here is derived from an EMBL/GenBank/DDBJ whole genome shotgun (WGS) entry which is preliminary data.</text>
</comment>
<dbReference type="Proteomes" id="UP000319130">
    <property type="component" value="Unassembled WGS sequence"/>
</dbReference>
<dbReference type="EMBL" id="SOIZ01000145">
    <property type="protein sequence ID" value="TET62940.1"/>
    <property type="molecule type" value="Genomic_DNA"/>
</dbReference>
<feature type="transmembrane region" description="Helical" evidence="7">
    <location>
        <begin position="14"/>
        <end position="37"/>
    </location>
</feature>
<comment type="subcellular location">
    <subcellularLocation>
        <location evidence="1 7">Cell membrane</location>
        <topology evidence="1 7">Multi-pass membrane protein</topology>
    </subcellularLocation>
</comment>
<organism evidence="9 10">
    <name type="scientific">Aerophobetes bacterium</name>
    <dbReference type="NCBI Taxonomy" id="2030807"/>
    <lineage>
        <taxon>Bacteria</taxon>
        <taxon>Candidatus Aerophobota</taxon>
    </lineage>
</organism>
<evidence type="ECO:0000256" key="3">
    <source>
        <dbReference type="ARBA" id="ARBA00022475"/>
    </source>
</evidence>
<feature type="transmembrane region" description="Helical" evidence="7">
    <location>
        <begin position="272"/>
        <end position="292"/>
    </location>
</feature>
<accession>A0A523W7G9</accession>
<dbReference type="Gene3D" id="1.10.3720.10">
    <property type="entry name" value="MetI-like"/>
    <property type="match status" value="1"/>
</dbReference>
<dbReference type="PANTHER" id="PTHR43227">
    <property type="entry name" value="BLL4140 PROTEIN"/>
    <property type="match status" value="1"/>
</dbReference>
<dbReference type="PANTHER" id="PTHR43227:SF7">
    <property type="entry name" value="ARABINOOLIGOSACCHARIDES TRANSPORT SYSTEM PERMEASE PROTEIN ARAP"/>
    <property type="match status" value="1"/>
</dbReference>
<name>A0A523W7G9_UNCAE</name>
<reference evidence="9 10" key="1">
    <citation type="submission" date="2019-03" db="EMBL/GenBank/DDBJ databases">
        <title>Metabolic potential of uncultured bacteria and archaea associated with petroleum seepage in deep-sea sediments.</title>
        <authorList>
            <person name="Dong X."/>
            <person name="Hubert C."/>
        </authorList>
    </citation>
    <scope>NUCLEOTIDE SEQUENCE [LARGE SCALE GENOMIC DNA]</scope>
    <source>
        <strain evidence="9">E29_bin52</strain>
    </source>
</reference>
<protein>
    <submittedName>
        <fullName evidence="9">Sugar ABC transporter permease</fullName>
    </submittedName>
</protein>
<evidence type="ECO:0000259" key="8">
    <source>
        <dbReference type="PROSITE" id="PS50928"/>
    </source>
</evidence>
<dbReference type="InterPro" id="IPR050809">
    <property type="entry name" value="UgpAE/MalFG_permease"/>
</dbReference>
<feature type="transmembrane region" description="Helical" evidence="7">
    <location>
        <begin position="217"/>
        <end position="234"/>
    </location>
</feature>
<dbReference type="PROSITE" id="PS50928">
    <property type="entry name" value="ABC_TM1"/>
    <property type="match status" value="1"/>
</dbReference>
<keyword evidence="4 7" id="KW-0812">Transmembrane</keyword>
<evidence type="ECO:0000256" key="2">
    <source>
        <dbReference type="ARBA" id="ARBA00022448"/>
    </source>
</evidence>
<evidence type="ECO:0000256" key="5">
    <source>
        <dbReference type="ARBA" id="ARBA00022989"/>
    </source>
</evidence>
<keyword evidence="5 7" id="KW-1133">Transmembrane helix</keyword>
<evidence type="ECO:0000256" key="4">
    <source>
        <dbReference type="ARBA" id="ARBA00022692"/>
    </source>
</evidence>
<proteinExistence type="inferred from homology"/>
<sequence length="300" mass="33641">MAVEKTLSRKQKEVLYGILLVLPSVVVIGATAAYPLAKGISFSFYKLTGFTYEGPFVGFANYTRVIGNSLFMESFRNNLVWAFGTLAGQILVGLVTALLLNRSFRGRSVAQGLILFPYIIPGIVAVIVWRWLLHDQYGVINLVLKRWIGLEESIHWFATPSLAMTSLILVGIWKFFPFATICFLARLQTVPPQLYDAAKVDGASPWKEFWHITLPQLREVFFVVVLLRGIFMYIKFDIPWLLTGGGPGTSTYTLPIMSYVEAFQQMQRGTSAAIACVLFVTLVGVALVYFLAFERREVAE</sequence>
<dbReference type="GO" id="GO:0055085">
    <property type="term" value="P:transmembrane transport"/>
    <property type="evidence" value="ECO:0007669"/>
    <property type="project" value="InterPro"/>
</dbReference>
<evidence type="ECO:0000256" key="6">
    <source>
        <dbReference type="ARBA" id="ARBA00023136"/>
    </source>
</evidence>
<feature type="transmembrane region" description="Helical" evidence="7">
    <location>
        <begin position="79"/>
        <end position="100"/>
    </location>
</feature>
<dbReference type="InterPro" id="IPR000515">
    <property type="entry name" value="MetI-like"/>
</dbReference>
<evidence type="ECO:0000256" key="7">
    <source>
        <dbReference type="RuleBase" id="RU363032"/>
    </source>
</evidence>
<evidence type="ECO:0000256" key="1">
    <source>
        <dbReference type="ARBA" id="ARBA00004651"/>
    </source>
</evidence>
<dbReference type="SUPFAM" id="SSF161098">
    <property type="entry name" value="MetI-like"/>
    <property type="match status" value="1"/>
</dbReference>
<dbReference type="InterPro" id="IPR035906">
    <property type="entry name" value="MetI-like_sf"/>
</dbReference>
<gene>
    <name evidence="9" type="ORF">E3J48_03435</name>
</gene>
<feature type="transmembrane region" description="Helical" evidence="7">
    <location>
        <begin position="153"/>
        <end position="176"/>
    </location>
</feature>
<evidence type="ECO:0000313" key="9">
    <source>
        <dbReference type="EMBL" id="TET62940.1"/>
    </source>
</evidence>
<dbReference type="GO" id="GO:0005886">
    <property type="term" value="C:plasma membrane"/>
    <property type="evidence" value="ECO:0007669"/>
    <property type="project" value="UniProtKB-SubCell"/>
</dbReference>
<dbReference type="Pfam" id="PF00528">
    <property type="entry name" value="BPD_transp_1"/>
    <property type="match status" value="1"/>
</dbReference>
<feature type="domain" description="ABC transmembrane type-1" evidence="8">
    <location>
        <begin position="75"/>
        <end position="289"/>
    </location>
</feature>